<dbReference type="PROSITE" id="PS50203">
    <property type="entry name" value="CALPAIN_CAT"/>
    <property type="match status" value="1"/>
</dbReference>
<protein>
    <submittedName>
        <fullName evidence="5">Putative calpain-like cysteine peptidase</fullName>
    </submittedName>
</protein>
<evidence type="ECO:0000256" key="3">
    <source>
        <dbReference type="SAM" id="MobiDB-lite"/>
    </source>
</evidence>
<dbReference type="InterPro" id="IPR001300">
    <property type="entry name" value="Peptidase_C2_calpain_cat"/>
</dbReference>
<evidence type="ECO:0000259" key="4">
    <source>
        <dbReference type="PROSITE" id="PS50203"/>
    </source>
</evidence>
<feature type="compositionally biased region" description="Polar residues" evidence="3">
    <location>
        <begin position="190"/>
        <end position="205"/>
    </location>
</feature>
<reference evidence="5" key="1">
    <citation type="journal article" date="2012" name="Proc. Natl. Acad. Sci. U.S.A.">
        <title>Antigenic diversity is generated by distinct evolutionary mechanisms in African trypanosome species.</title>
        <authorList>
            <person name="Jackson A.P."/>
            <person name="Berry A."/>
            <person name="Aslett M."/>
            <person name="Allison H.C."/>
            <person name="Burton P."/>
            <person name="Vavrova-Anderson J."/>
            <person name="Brown R."/>
            <person name="Browne H."/>
            <person name="Corton N."/>
            <person name="Hauser H."/>
            <person name="Gamble J."/>
            <person name="Gilderthorp R."/>
            <person name="Marcello L."/>
            <person name="McQuillan J."/>
            <person name="Otto T.D."/>
            <person name="Quail M.A."/>
            <person name="Sanders M.J."/>
            <person name="van Tonder A."/>
            <person name="Ginger M.L."/>
            <person name="Field M.C."/>
            <person name="Barry J.D."/>
            <person name="Hertz-Fowler C."/>
            <person name="Berriman M."/>
        </authorList>
    </citation>
    <scope>NUCLEOTIDE SEQUENCE</scope>
    <source>
        <strain evidence="5">IL3000</strain>
    </source>
</reference>
<organism evidence="5">
    <name type="scientific">Trypanosoma congolense (strain IL3000)</name>
    <dbReference type="NCBI Taxonomy" id="1068625"/>
    <lineage>
        <taxon>Eukaryota</taxon>
        <taxon>Discoba</taxon>
        <taxon>Euglenozoa</taxon>
        <taxon>Kinetoplastea</taxon>
        <taxon>Metakinetoplastina</taxon>
        <taxon>Trypanosomatida</taxon>
        <taxon>Trypanosomatidae</taxon>
        <taxon>Trypanosoma</taxon>
        <taxon>Nannomonas</taxon>
    </lineage>
</organism>
<proteinExistence type="predicted"/>
<dbReference type="InterPro" id="IPR022682">
    <property type="entry name" value="Calpain_domain_III"/>
</dbReference>
<feature type="active site" evidence="1">
    <location>
        <position position="514"/>
    </location>
</feature>
<dbReference type="Gene3D" id="2.60.120.380">
    <property type="match status" value="1"/>
</dbReference>
<dbReference type="InterPro" id="IPR036213">
    <property type="entry name" value="Calpain_III_sf"/>
</dbReference>
<dbReference type="InterPro" id="IPR032675">
    <property type="entry name" value="LRR_dom_sf"/>
</dbReference>
<accession>G0UNS9</accession>
<comment type="caution">
    <text evidence="2">Lacks conserved residue(s) required for the propagation of feature annotation.</text>
</comment>
<dbReference type="SMART" id="SM00230">
    <property type="entry name" value="CysPc"/>
    <property type="match status" value="1"/>
</dbReference>
<dbReference type="GO" id="GO:0006508">
    <property type="term" value="P:proteolysis"/>
    <property type="evidence" value="ECO:0007669"/>
    <property type="project" value="InterPro"/>
</dbReference>
<dbReference type="Gene3D" id="3.90.70.10">
    <property type="entry name" value="Cysteine proteinases"/>
    <property type="match status" value="1"/>
</dbReference>
<evidence type="ECO:0000256" key="1">
    <source>
        <dbReference type="PIRSR" id="PIRSR622684-1"/>
    </source>
</evidence>
<dbReference type="SUPFAM" id="SSF54001">
    <property type="entry name" value="Cysteine proteinases"/>
    <property type="match status" value="1"/>
</dbReference>
<dbReference type="EMBL" id="HE575319">
    <property type="protein sequence ID" value="CCC91040.1"/>
    <property type="molecule type" value="Genomic_DNA"/>
</dbReference>
<dbReference type="Pfam" id="PF01067">
    <property type="entry name" value="Calpain_III"/>
    <property type="match status" value="1"/>
</dbReference>
<dbReference type="InterPro" id="IPR022684">
    <property type="entry name" value="Calpain_cysteine_protease"/>
</dbReference>
<dbReference type="SUPFAM" id="SSF52047">
    <property type="entry name" value="RNI-like"/>
    <property type="match status" value="1"/>
</dbReference>
<dbReference type="SUPFAM" id="SSF49758">
    <property type="entry name" value="Calpain large subunit, middle domain (domain III)"/>
    <property type="match status" value="1"/>
</dbReference>
<dbReference type="InterPro" id="IPR038765">
    <property type="entry name" value="Papain-like_cys_pep_sf"/>
</dbReference>
<dbReference type="VEuPathDB" id="TriTrypDB:TcIL3000_6_2860"/>
<dbReference type="Pfam" id="PF00648">
    <property type="entry name" value="Peptidase_C2"/>
    <property type="match status" value="2"/>
</dbReference>
<gene>
    <name evidence="5" type="ORF">TCIL3000_6_2860</name>
</gene>
<dbReference type="PANTHER" id="PTHR10183:SF430">
    <property type="entry name" value="CYSTEINE PEPTIDASE, PUTATIVE-RELATED"/>
    <property type="match status" value="1"/>
</dbReference>
<feature type="domain" description="Calpain catalytic" evidence="4">
    <location>
        <begin position="262"/>
        <end position="594"/>
    </location>
</feature>
<evidence type="ECO:0000256" key="2">
    <source>
        <dbReference type="PROSITE-ProRule" id="PRU00239"/>
    </source>
</evidence>
<feature type="region of interest" description="Disordered" evidence="3">
    <location>
        <begin position="188"/>
        <end position="208"/>
    </location>
</feature>
<name>G0UNS9_TRYCI</name>
<dbReference type="AlphaFoldDB" id="G0UNS9"/>
<dbReference type="PANTHER" id="PTHR10183">
    <property type="entry name" value="CALPAIN"/>
    <property type="match status" value="1"/>
</dbReference>
<dbReference type="PRINTS" id="PR00704">
    <property type="entry name" value="CALPAIN"/>
</dbReference>
<dbReference type="Gene3D" id="3.80.10.10">
    <property type="entry name" value="Ribonuclease Inhibitor"/>
    <property type="match status" value="1"/>
</dbReference>
<evidence type="ECO:0000313" key="5">
    <source>
        <dbReference type="EMBL" id="CCC91040.1"/>
    </source>
</evidence>
<dbReference type="GO" id="GO:0004198">
    <property type="term" value="F:calcium-dependent cysteine-type endopeptidase activity"/>
    <property type="evidence" value="ECO:0007669"/>
    <property type="project" value="InterPro"/>
</dbReference>
<sequence>MVLTFSGYSPREVYEVKCRELKCKKNSALYNFLSDAPDAFKSITTIDVSKNFVGPRGVLPLLEVVRFCENLHTLDLRQQELDKNAIDVLCLAVKGHARLVHLNLSANPLDMSACAALLELARVNSAIRHISLDGSAIRPSMMQAIEAQLERNRATKTSASERAALIAQSQDNRLSSGGFDSTDMEKLSTVEAQSQGTDSPSSTSKARCRSGTCGVFRGLPASVRSYDIKALLATFSHSVHDDLFDENPINDIAEMCVRCQECFHDENFSMDIVHRKRGQIDRDTLSWRRVEKLFPSATLFPDEDEDELILPSECFSSFSWIFICVGASFKSLGSLRQSLQCGPDINCNVYSLRVHVDGKWRYVIVDGYLPVNDRDELIFTKPVRGKYFWPCILEKALAKLNGSYSALYMDVLMDSVSHSPFLKSEAGSPKGQTVSLLKTISLSGGTNVSSIRRTSCSRTLQDLSGGVGITRFFHGRESKSDELWSVLVDVFRTGAMMIAIAECNDILPGIEPLHAYRVDYVQQIGCIKLIKIHSPWAQEQWKGDWSEDSVMWQSHQEVSMMLRKKRTNCDYHGFWISYVDFLKCFGQLHTCHVFDGFAQRIFEHQWDSKTAGGPCHEHLWHLNPHFKVEPCEATPFFINLSLPDARFSSTYVGALGLHVFNSRNYPLRAAGNDKDCIIATNYVETDSISVEGHFHKGGKYWVIPSSDTIGITGKFILRIFVCTPFTLSTASMDKYWYMKTFADELKRSGEYRSGDDNAQVLLRFCPGGMLGDEGTRGTLVVRATTAECPRLALGMFLLRASMTNGQRRRIIGTLDDNSIVASSTLAMGNEVCIETEVSADEAYTLVTCVHPVGSHAKLEYTLWSSLPLLEHSVIPLWKGQSVTVSWLEGSGSFYDVANNPQVEICPHRQFDTFVISMRIESCSARDPAIVFFVVENDDNKGECMQGKIAAGRVVLRSQYVQHHTVQCELRVTHQTDSLLVIPCLQPTGSVGTCTLTVSTESGEFSLKMLSK</sequence>